<dbReference type="Gramene" id="HORVU.MOREX.r2.3HG0259220.1">
    <property type="protein sequence ID" value="HORVU.MOREX.r2.3HG0259220.1.CDS.1"/>
    <property type="gene ID" value="HORVU.MOREX.r2.3HG0259220"/>
</dbReference>
<sequence length="233" mass="25927">MLSYFSVDDFLATGSGIASDDSTVVLCFNWFCMLGMAKPGDDRWIMLKYNHDGLTDTPLMFGGRFYHVNFDGVMALQICPNQPPRMEMAAKLNMRVSPISEGFHLVNSCGDLMLIHRQIVPLTSRNKSSYRYNMYRVNLDTGTLLPVKSLGGGAGRAMFWGMHCSFSVPLEAFPSGSISADAIYPSFDFTERSLLEVGAYHLADGRIERPSGLVQRPHTLVDYLSLSNTVDQE</sequence>
<reference evidence="3" key="1">
    <citation type="journal article" date="2012" name="Nature">
        <title>A physical, genetic and functional sequence assembly of the barley genome.</title>
        <authorList>
            <consortium name="The International Barley Genome Sequencing Consortium"/>
            <person name="Mayer K.F."/>
            <person name="Waugh R."/>
            <person name="Brown J.W."/>
            <person name="Schulman A."/>
            <person name="Langridge P."/>
            <person name="Platzer M."/>
            <person name="Fincher G.B."/>
            <person name="Muehlbauer G.J."/>
            <person name="Sato K."/>
            <person name="Close T.J."/>
            <person name="Wise R.P."/>
            <person name="Stein N."/>
        </authorList>
    </citation>
    <scope>NUCLEOTIDE SEQUENCE [LARGE SCALE GENOMIC DNA]</scope>
    <source>
        <strain evidence="3">cv. Morex</strain>
    </source>
</reference>
<dbReference type="InterPro" id="IPR005174">
    <property type="entry name" value="KIB1-4_b-propeller"/>
</dbReference>
<name>A0A8I6XTR3_HORVV</name>
<protein>
    <recommendedName>
        <fullName evidence="1">KIB1-4 beta-propeller domain-containing protein</fullName>
    </recommendedName>
</protein>
<organism evidence="2 3">
    <name type="scientific">Hordeum vulgare subsp. vulgare</name>
    <name type="common">Domesticated barley</name>
    <dbReference type="NCBI Taxonomy" id="112509"/>
    <lineage>
        <taxon>Eukaryota</taxon>
        <taxon>Viridiplantae</taxon>
        <taxon>Streptophyta</taxon>
        <taxon>Embryophyta</taxon>
        <taxon>Tracheophyta</taxon>
        <taxon>Spermatophyta</taxon>
        <taxon>Magnoliopsida</taxon>
        <taxon>Liliopsida</taxon>
        <taxon>Poales</taxon>
        <taxon>Poaceae</taxon>
        <taxon>BOP clade</taxon>
        <taxon>Pooideae</taxon>
        <taxon>Triticodae</taxon>
        <taxon>Triticeae</taxon>
        <taxon>Hordeinae</taxon>
        <taxon>Hordeum</taxon>
    </lineage>
</organism>
<dbReference type="PANTHER" id="PTHR33165:SF81">
    <property type="entry name" value="F-BOX DOMAIN-CONTAINING PROTEIN"/>
    <property type="match status" value="1"/>
</dbReference>
<dbReference type="Pfam" id="PF03478">
    <property type="entry name" value="Beta-prop_KIB1-4"/>
    <property type="match status" value="1"/>
</dbReference>
<dbReference type="Gramene" id="HORVU.MOREX.r3.3HG0310420.1">
    <property type="protein sequence ID" value="HORVU.MOREX.r3.3HG0310420.1.CDS1"/>
    <property type="gene ID" value="HORVU.MOREX.r3.3HG0310420"/>
</dbReference>
<evidence type="ECO:0000313" key="2">
    <source>
        <dbReference type="EnsemblPlants" id="HORVU.MOREX.r3.3HG0310420.1.CDS1"/>
    </source>
</evidence>
<dbReference type="Proteomes" id="UP000011116">
    <property type="component" value="Chromosome 3H"/>
</dbReference>
<feature type="domain" description="KIB1-4 beta-propeller" evidence="1">
    <location>
        <begin position="20"/>
        <end position="200"/>
    </location>
</feature>
<dbReference type="EnsemblPlants" id="HORVU.MOREX.r3.3HG0310420.1">
    <property type="protein sequence ID" value="HORVU.MOREX.r3.3HG0310420.1.CDS1"/>
    <property type="gene ID" value="HORVU.MOREX.r3.3HG0310420"/>
</dbReference>
<evidence type="ECO:0000313" key="3">
    <source>
        <dbReference type="Proteomes" id="UP000011116"/>
    </source>
</evidence>
<evidence type="ECO:0000259" key="1">
    <source>
        <dbReference type="Pfam" id="PF03478"/>
    </source>
</evidence>
<proteinExistence type="predicted"/>
<accession>A0A8I6XTR3</accession>
<reference evidence="2" key="3">
    <citation type="submission" date="2022-01" db="UniProtKB">
        <authorList>
            <consortium name="EnsemblPlants"/>
        </authorList>
    </citation>
    <scope>IDENTIFICATION</scope>
    <source>
        <strain evidence="2">subsp. vulgare</strain>
    </source>
</reference>
<dbReference type="PANTHER" id="PTHR33165">
    <property type="entry name" value="F-BOX DOMAIN CONTAINING PROTEIN-LIKE-RELATED"/>
    <property type="match status" value="1"/>
</dbReference>
<keyword evidence="3" id="KW-1185">Reference proteome</keyword>
<dbReference type="AlphaFoldDB" id="A0A8I6XTR3"/>
<reference evidence="2" key="2">
    <citation type="submission" date="2020-10" db="EMBL/GenBank/DDBJ databases">
        <authorList>
            <person name="Scholz U."/>
            <person name="Mascher M."/>
            <person name="Fiebig A."/>
        </authorList>
    </citation>
    <scope>NUCLEOTIDE SEQUENCE [LARGE SCALE GENOMIC DNA]</scope>
    <source>
        <strain evidence="2">cv. Morex</strain>
    </source>
</reference>